<accession>A0ABQ8U8K5</accession>
<evidence type="ECO:0000313" key="1">
    <source>
        <dbReference type="EMBL" id="KAJ4454323.1"/>
    </source>
</evidence>
<organism evidence="1 2">
    <name type="scientific">Paratrimastix pyriformis</name>
    <dbReference type="NCBI Taxonomy" id="342808"/>
    <lineage>
        <taxon>Eukaryota</taxon>
        <taxon>Metamonada</taxon>
        <taxon>Preaxostyla</taxon>
        <taxon>Paratrimastigidae</taxon>
        <taxon>Paratrimastix</taxon>
    </lineage>
</organism>
<evidence type="ECO:0000313" key="2">
    <source>
        <dbReference type="Proteomes" id="UP001141327"/>
    </source>
</evidence>
<protein>
    <recommendedName>
        <fullName evidence="3">Secreted protein</fullName>
    </recommendedName>
</protein>
<comment type="caution">
    <text evidence="1">The sequence shown here is derived from an EMBL/GenBank/DDBJ whole genome shotgun (WGS) entry which is preliminary data.</text>
</comment>
<reference evidence="1" key="1">
    <citation type="journal article" date="2022" name="bioRxiv">
        <title>Genomics of Preaxostyla Flagellates Illuminates Evolutionary Transitions and the Path Towards Mitochondrial Loss.</title>
        <authorList>
            <person name="Novak L.V.F."/>
            <person name="Treitli S.C."/>
            <person name="Pyrih J."/>
            <person name="Halakuc P."/>
            <person name="Pipaliya S.V."/>
            <person name="Vacek V."/>
            <person name="Brzon O."/>
            <person name="Soukal P."/>
            <person name="Eme L."/>
            <person name="Dacks J.B."/>
            <person name="Karnkowska A."/>
            <person name="Elias M."/>
            <person name="Hampl V."/>
        </authorList>
    </citation>
    <scope>NUCLEOTIDE SEQUENCE</scope>
    <source>
        <strain evidence="1">RCP-MX</strain>
    </source>
</reference>
<dbReference type="EMBL" id="JAPMOS010000166">
    <property type="protein sequence ID" value="KAJ4454323.1"/>
    <property type="molecule type" value="Genomic_DNA"/>
</dbReference>
<keyword evidence="2" id="KW-1185">Reference proteome</keyword>
<evidence type="ECO:0008006" key="3">
    <source>
        <dbReference type="Google" id="ProtNLM"/>
    </source>
</evidence>
<dbReference type="Proteomes" id="UP001141327">
    <property type="component" value="Unassembled WGS sequence"/>
</dbReference>
<gene>
    <name evidence="1" type="ORF">PAPYR_11019</name>
</gene>
<proteinExistence type="predicted"/>
<sequence length="236" mass="27364">MTNRFCAVFGVLTVLFHTGSGWFYFPSRTCDVLHPHVLRVFIPHGKHALFRRVYPSDSFFGEPHLATPSDEFSGLVTRHSPTQPQAFEDILNVTFSFPRLDETYFCVRHSFTVSDQVRELLFYRFRHEPFYSRELLLDSRGTTGRSADHHPSEKSRAFPDVPGLWHHHHGIFHSNITTTFVTFLQKRILFFRRVSIPHGVIHQRGLIQFLLSTCPQAEVCLPCRWESPHRVMSTGG</sequence>
<name>A0ABQ8U8K5_9EUKA</name>